<dbReference type="PANTHER" id="PTHR35174:SF3">
    <property type="entry name" value="BLL7171 PROTEIN"/>
    <property type="match status" value="1"/>
</dbReference>
<dbReference type="Proteomes" id="UP001596337">
    <property type="component" value="Unassembled WGS sequence"/>
</dbReference>
<dbReference type="RefSeq" id="WP_345396166.1">
    <property type="nucleotide sequence ID" value="NZ_BAABLA010000025.1"/>
</dbReference>
<dbReference type="Gene3D" id="3.30.70.1060">
    <property type="entry name" value="Dimeric alpha+beta barrel"/>
    <property type="match status" value="1"/>
</dbReference>
<comment type="similarity">
    <text evidence="1">Belongs to the YciI family.</text>
</comment>
<protein>
    <submittedName>
        <fullName evidence="3">YciI family protein</fullName>
    </submittedName>
</protein>
<keyword evidence="4" id="KW-1185">Reference proteome</keyword>
<dbReference type="Pfam" id="PF03795">
    <property type="entry name" value="YCII"/>
    <property type="match status" value="1"/>
</dbReference>
<feature type="domain" description="YCII-related" evidence="2">
    <location>
        <begin position="1"/>
        <end position="119"/>
    </location>
</feature>
<evidence type="ECO:0000313" key="4">
    <source>
        <dbReference type="Proteomes" id="UP001596337"/>
    </source>
</evidence>
<dbReference type="InterPro" id="IPR011008">
    <property type="entry name" value="Dimeric_a/b-barrel"/>
</dbReference>
<evidence type="ECO:0000256" key="1">
    <source>
        <dbReference type="ARBA" id="ARBA00007689"/>
    </source>
</evidence>
<dbReference type="PANTHER" id="PTHR35174">
    <property type="entry name" value="BLL7171 PROTEIN-RELATED"/>
    <property type="match status" value="1"/>
</dbReference>
<dbReference type="EMBL" id="JBHSXX010000001">
    <property type="protein sequence ID" value="MFC6867932.1"/>
    <property type="molecule type" value="Genomic_DNA"/>
</dbReference>
<gene>
    <name evidence="3" type="ORF">ACFQGD_12310</name>
</gene>
<name>A0ABW2C052_9PSEU</name>
<reference evidence="4" key="1">
    <citation type="journal article" date="2019" name="Int. J. Syst. Evol. Microbiol.">
        <title>The Global Catalogue of Microorganisms (GCM) 10K type strain sequencing project: providing services to taxonomists for standard genome sequencing and annotation.</title>
        <authorList>
            <consortium name="The Broad Institute Genomics Platform"/>
            <consortium name="The Broad Institute Genome Sequencing Center for Infectious Disease"/>
            <person name="Wu L."/>
            <person name="Ma J."/>
        </authorList>
    </citation>
    <scope>NUCLEOTIDE SEQUENCE [LARGE SCALE GENOMIC DNA]</scope>
    <source>
        <strain evidence="4">KCTC 32255</strain>
    </source>
</reference>
<accession>A0ABW2C052</accession>
<organism evidence="3 4">
    <name type="scientific">Haloechinothrix salitolerans</name>
    <dbReference type="NCBI Taxonomy" id="926830"/>
    <lineage>
        <taxon>Bacteria</taxon>
        <taxon>Bacillati</taxon>
        <taxon>Actinomycetota</taxon>
        <taxon>Actinomycetes</taxon>
        <taxon>Pseudonocardiales</taxon>
        <taxon>Pseudonocardiaceae</taxon>
        <taxon>Haloechinothrix</taxon>
    </lineage>
</organism>
<evidence type="ECO:0000313" key="3">
    <source>
        <dbReference type="EMBL" id="MFC6867932.1"/>
    </source>
</evidence>
<sequence length="127" mass="13774">MRYMLLVKTPPSAWEGWEGPVDGFERTIEFMGKLNAELTETGELIDAAGLADPTVGTTVRKRDDRVVIIDGPSPDGADVIGGYWVLDCDSFDRASEIAARVVAFDGVNSPDVIEVRPIMDANSGQEM</sequence>
<dbReference type="SUPFAM" id="SSF54909">
    <property type="entry name" value="Dimeric alpha+beta barrel"/>
    <property type="match status" value="1"/>
</dbReference>
<comment type="caution">
    <text evidence="3">The sequence shown here is derived from an EMBL/GenBank/DDBJ whole genome shotgun (WGS) entry which is preliminary data.</text>
</comment>
<proteinExistence type="inferred from homology"/>
<evidence type="ECO:0000259" key="2">
    <source>
        <dbReference type="Pfam" id="PF03795"/>
    </source>
</evidence>
<dbReference type="InterPro" id="IPR005545">
    <property type="entry name" value="YCII"/>
</dbReference>